<evidence type="ECO:0000256" key="1">
    <source>
        <dbReference type="ARBA" id="ARBA00002936"/>
    </source>
</evidence>
<keyword evidence="12" id="KW-0807">Transducer</keyword>
<evidence type="ECO:0000256" key="13">
    <source>
        <dbReference type="SAM" id="Phobius"/>
    </source>
</evidence>
<keyword evidence="16" id="KW-1185">Reference proteome</keyword>
<reference evidence="16" key="1">
    <citation type="journal article" date="2017" name="PLoS ONE">
        <title>The Agassiz's desert tortoise genome provides a resource for the conservation of a threatened species.</title>
        <authorList>
            <person name="Tollis M."/>
            <person name="DeNardo D.F."/>
            <person name="Cornelius J.A."/>
            <person name="Dolby G.A."/>
            <person name="Edwards T."/>
            <person name="Henen B.T."/>
            <person name="Karl A.E."/>
            <person name="Murphy R.W."/>
            <person name="Kusumi K."/>
        </authorList>
    </citation>
    <scope>NUCLEOTIDE SEQUENCE [LARGE SCALE GENOMIC DNA]</scope>
</reference>
<feature type="transmembrane region" description="Helical" evidence="13">
    <location>
        <begin position="186"/>
        <end position="210"/>
    </location>
</feature>
<dbReference type="InterPro" id="IPR000725">
    <property type="entry name" value="Olfact_rcpt"/>
</dbReference>
<dbReference type="FunFam" id="1.10.1220.70:FF:000001">
    <property type="entry name" value="Olfactory receptor"/>
    <property type="match status" value="1"/>
</dbReference>
<evidence type="ECO:0000256" key="3">
    <source>
        <dbReference type="ARBA" id="ARBA00010663"/>
    </source>
</evidence>
<keyword evidence="6 13" id="KW-0812">Transmembrane</keyword>
<accession>A0A452GV98</accession>
<dbReference type="GO" id="GO:0004930">
    <property type="term" value="F:G protein-coupled receptor activity"/>
    <property type="evidence" value="ECO:0007669"/>
    <property type="project" value="UniProtKB-KW"/>
</dbReference>
<evidence type="ECO:0000256" key="9">
    <source>
        <dbReference type="ARBA" id="ARBA00023040"/>
    </source>
</evidence>
<organism evidence="15 16">
    <name type="scientific">Gopherus agassizii</name>
    <name type="common">Agassiz's desert tortoise</name>
    <dbReference type="NCBI Taxonomy" id="38772"/>
    <lineage>
        <taxon>Eukaryota</taxon>
        <taxon>Metazoa</taxon>
        <taxon>Chordata</taxon>
        <taxon>Craniata</taxon>
        <taxon>Vertebrata</taxon>
        <taxon>Euteleostomi</taxon>
        <taxon>Archelosauria</taxon>
        <taxon>Testudinata</taxon>
        <taxon>Testudines</taxon>
        <taxon>Cryptodira</taxon>
        <taxon>Durocryptodira</taxon>
        <taxon>Testudinoidea</taxon>
        <taxon>Testudinidae</taxon>
        <taxon>Gopherus</taxon>
    </lineage>
</organism>
<feature type="transmembrane region" description="Helical" evidence="13">
    <location>
        <begin position="20"/>
        <end position="38"/>
    </location>
</feature>
<dbReference type="Proteomes" id="UP000291020">
    <property type="component" value="Unassembled WGS sequence"/>
</dbReference>
<dbReference type="InterPro" id="IPR017452">
    <property type="entry name" value="GPCR_Rhodpsn_7TM"/>
</dbReference>
<comment type="similarity">
    <text evidence="3">Belongs to the G-protein coupled receptor 1 family.</text>
</comment>
<evidence type="ECO:0000256" key="11">
    <source>
        <dbReference type="ARBA" id="ARBA00023170"/>
    </source>
</evidence>
<feature type="domain" description="G-protein coupled receptors family 1 profile" evidence="14">
    <location>
        <begin position="28"/>
        <end position="281"/>
    </location>
</feature>
<reference evidence="15" key="3">
    <citation type="submission" date="2025-09" db="UniProtKB">
        <authorList>
            <consortium name="Ensembl"/>
        </authorList>
    </citation>
    <scope>IDENTIFICATION</scope>
</reference>
<evidence type="ECO:0000313" key="16">
    <source>
        <dbReference type="Proteomes" id="UP000291020"/>
    </source>
</evidence>
<sequence length="302" mass="33946">MQRTKFDFKKDHVGVFSPKLKIFIALVGNLGMIILISTDPRLHSPMYFFLSNLSFIDICNICSTSTITPKILSTLCNEKIISHSGCMAQQFFYSGVVSLEAIMLAVKAYDCYVAVCNPLIYNTVMSHAVCLWLVTGSYAAGFTTAFVQVSCTFSLSFCNSNKIQHFFCDIYQLLKLSSTDTPINEIVLFTFSFVIGLPTSLQILISYSYVLSTFLWIRSAESRSKAFSTCTSHLTVVTVFYGSTFTLFIYLCPTASYSLDSNMVISVFYIIVIPMLNPLIYSLRNKEVKRAIRKTISKRISL</sequence>
<dbReference type="FunFam" id="1.20.1070.10:FF:000004">
    <property type="entry name" value="Olfactory receptor"/>
    <property type="match status" value="1"/>
</dbReference>
<evidence type="ECO:0000256" key="2">
    <source>
        <dbReference type="ARBA" id="ARBA00004651"/>
    </source>
</evidence>
<dbReference type="PROSITE" id="PS50262">
    <property type="entry name" value="G_PROTEIN_RECEP_F1_2"/>
    <property type="match status" value="1"/>
</dbReference>
<keyword evidence="10 13" id="KW-0472">Membrane</keyword>
<keyword evidence="7" id="KW-0552">Olfaction</keyword>
<keyword evidence="11" id="KW-0675">Receptor</keyword>
<dbReference type="GO" id="GO:0004984">
    <property type="term" value="F:olfactory receptor activity"/>
    <property type="evidence" value="ECO:0007669"/>
    <property type="project" value="InterPro"/>
</dbReference>
<keyword evidence="5" id="KW-0716">Sensory transduction</keyword>
<comment type="subcellular location">
    <subcellularLocation>
        <location evidence="2">Cell membrane</location>
        <topology evidence="2">Multi-pass membrane protein</topology>
    </subcellularLocation>
</comment>
<keyword evidence="9" id="KW-0297">G-protein coupled receptor</keyword>
<comment type="function">
    <text evidence="1">Odorant receptor.</text>
</comment>
<keyword evidence="8 13" id="KW-1133">Transmembrane helix</keyword>
<dbReference type="Gene3D" id="1.20.1070.10">
    <property type="entry name" value="Rhodopsin 7-helix transmembrane proteins"/>
    <property type="match status" value="1"/>
</dbReference>
<evidence type="ECO:0000256" key="6">
    <source>
        <dbReference type="ARBA" id="ARBA00022692"/>
    </source>
</evidence>
<dbReference type="PANTHER" id="PTHR48018">
    <property type="entry name" value="OLFACTORY RECEPTOR"/>
    <property type="match status" value="1"/>
</dbReference>
<keyword evidence="4" id="KW-1003">Cell membrane</keyword>
<dbReference type="SUPFAM" id="SSF81321">
    <property type="entry name" value="Family A G protein-coupled receptor-like"/>
    <property type="match status" value="1"/>
</dbReference>
<feature type="transmembrane region" description="Helical" evidence="13">
    <location>
        <begin position="231"/>
        <end position="251"/>
    </location>
</feature>
<reference evidence="15" key="2">
    <citation type="submission" date="2025-08" db="UniProtKB">
        <authorList>
            <consortium name="Ensembl"/>
        </authorList>
    </citation>
    <scope>IDENTIFICATION</scope>
</reference>
<evidence type="ECO:0000256" key="4">
    <source>
        <dbReference type="ARBA" id="ARBA00022475"/>
    </source>
</evidence>
<feature type="transmembrane region" description="Helical" evidence="13">
    <location>
        <begin position="263"/>
        <end position="283"/>
    </location>
</feature>
<evidence type="ECO:0000256" key="12">
    <source>
        <dbReference type="ARBA" id="ARBA00023224"/>
    </source>
</evidence>
<evidence type="ECO:0000256" key="7">
    <source>
        <dbReference type="ARBA" id="ARBA00022725"/>
    </source>
</evidence>
<protein>
    <recommendedName>
        <fullName evidence="14">G-protein coupled receptors family 1 profile domain-containing protein</fullName>
    </recommendedName>
</protein>
<proteinExistence type="inferred from homology"/>
<name>A0A452GV98_9SAUR</name>
<dbReference type="STRING" id="38772.ENSGAGP00000006047"/>
<dbReference type="Pfam" id="PF13853">
    <property type="entry name" value="7tm_4"/>
    <property type="match status" value="1"/>
</dbReference>
<dbReference type="AlphaFoldDB" id="A0A452GV98"/>
<evidence type="ECO:0000259" key="14">
    <source>
        <dbReference type="PROSITE" id="PS50262"/>
    </source>
</evidence>
<dbReference type="GO" id="GO:0005886">
    <property type="term" value="C:plasma membrane"/>
    <property type="evidence" value="ECO:0007669"/>
    <property type="project" value="UniProtKB-SubCell"/>
</dbReference>
<evidence type="ECO:0000256" key="10">
    <source>
        <dbReference type="ARBA" id="ARBA00023136"/>
    </source>
</evidence>
<dbReference type="CDD" id="cd15230">
    <property type="entry name" value="7tmA_OR5-like"/>
    <property type="match status" value="1"/>
</dbReference>
<dbReference type="Ensembl" id="ENSGAGT00000007045.1">
    <property type="protein sequence ID" value="ENSGAGP00000006047.1"/>
    <property type="gene ID" value="ENSGAGG00000004911.1"/>
</dbReference>
<evidence type="ECO:0000256" key="8">
    <source>
        <dbReference type="ARBA" id="ARBA00022989"/>
    </source>
</evidence>
<evidence type="ECO:0000256" key="5">
    <source>
        <dbReference type="ARBA" id="ARBA00022606"/>
    </source>
</evidence>
<dbReference type="PRINTS" id="PR00245">
    <property type="entry name" value="OLFACTORYR"/>
</dbReference>
<evidence type="ECO:0000313" key="15">
    <source>
        <dbReference type="Ensembl" id="ENSGAGP00000006047.1"/>
    </source>
</evidence>